<dbReference type="STRING" id="1123282.SAMN02745823_03148"/>
<dbReference type="OrthoDB" id="9791752at2"/>
<evidence type="ECO:0000256" key="2">
    <source>
        <dbReference type="ARBA" id="ARBA00023125"/>
    </source>
</evidence>
<accession>A0A1M5Z346</accession>
<keyword evidence="2" id="KW-0238">DNA-binding</keyword>
<dbReference type="PROSITE" id="PS51077">
    <property type="entry name" value="HTH_ICLR"/>
    <property type="match status" value="1"/>
</dbReference>
<dbReference type="InterPro" id="IPR036388">
    <property type="entry name" value="WH-like_DNA-bd_sf"/>
</dbReference>
<dbReference type="InterPro" id="IPR014757">
    <property type="entry name" value="Tscrpt_reg_IclR_C"/>
</dbReference>
<keyword evidence="1" id="KW-0805">Transcription regulation</keyword>
<organism evidence="6 7">
    <name type="scientific">Sporobacter termitidis DSM 10068</name>
    <dbReference type="NCBI Taxonomy" id="1123282"/>
    <lineage>
        <taxon>Bacteria</taxon>
        <taxon>Bacillati</taxon>
        <taxon>Bacillota</taxon>
        <taxon>Clostridia</taxon>
        <taxon>Eubacteriales</taxon>
        <taxon>Oscillospiraceae</taxon>
        <taxon>Sporobacter</taxon>
    </lineage>
</organism>
<dbReference type="PROSITE" id="PS51078">
    <property type="entry name" value="ICLR_ED"/>
    <property type="match status" value="1"/>
</dbReference>
<dbReference type="InterPro" id="IPR005471">
    <property type="entry name" value="Tscrpt_reg_IclR_N"/>
</dbReference>
<dbReference type="AlphaFoldDB" id="A0A1M5Z346"/>
<feature type="domain" description="HTH iclR-type" evidence="4">
    <location>
        <begin position="1"/>
        <end position="60"/>
    </location>
</feature>
<gene>
    <name evidence="6" type="ORF">SAMN02745823_03148</name>
</gene>
<proteinExistence type="predicted"/>
<feature type="domain" description="IclR-ED" evidence="5">
    <location>
        <begin position="61"/>
        <end position="237"/>
    </location>
</feature>
<dbReference type="InterPro" id="IPR036390">
    <property type="entry name" value="WH_DNA-bd_sf"/>
</dbReference>
<protein>
    <submittedName>
        <fullName evidence="6">Transcriptional regulator, IclR family</fullName>
    </submittedName>
</protein>
<dbReference type="Gene3D" id="3.30.450.40">
    <property type="match status" value="1"/>
</dbReference>
<reference evidence="6 7" key="1">
    <citation type="submission" date="2016-11" db="EMBL/GenBank/DDBJ databases">
        <authorList>
            <person name="Jaros S."/>
            <person name="Januszkiewicz K."/>
            <person name="Wedrychowicz H."/>
        </authorList>
    </citation>
    <scope>NUCLEOTIDE SEQUENCE [LARGE SCALE GENOMIC DNA]</scope>
    <source>
        <strain evidence="6 7">DSM 10068</strain>
    </source>
</reference>
<dbReference type="PANTHER" id="PTHR30136:SF39">
    <property type="entry name" value="TRANSCRIPTIONAL REGULATORY PROTEIN"/>
    <property type="match status" value="1"/>
</dbReference>
<name>A0A1M5Z346_9FIRM</name>
<dbReference type="SMART" id="SM00346">
    <property type="entry name" value="HTH_ICLR"/>
    <property type="match status" value="1"/>
</dbReference>
<dbReference type="PANTHER" id="PTHR30136">
    <property type="entry name" value="HELIX-TURN-HELIX TRANSCRIPTIONAL REGULATOR, ICLR FAMILY"/>
    <property type="match status" value="1"/>
</dbReference>
<dbReference type="GO" id="GO:0045892">
    <property type="term" value="P:negative regulation of DNA-templated transcription"/>
    <property type="evidence" value="ECO:0007669"/>
    <property type="project" value="TreeGrafter"/>
</dbReference>
<dbReference type="GO" id="GO:0003700">
    <property type="term" value="F:DNA-binding transcription factor activity"/>
    <property type="evidence" value="ECO:0007669"/>
    <property type="project" value="TreeGrafter"/>
</dbReference>
<dbReference type="InterPro" id="IPR050707">
    <property type="entry name" value="HTH_MetabolicPath_Reg"/>
</dbReference>
<dbReference type="Gene3D" id="1.10.10.10">
    <property type="entry name" value="Winged helix-like DNA-binding domain superfamily/Winged helix DNA-binding domain"/>
    <property type="match status" value="1"/>
</dbReference>
<dbReference type="Pfam" id="PF01614">
    <property type="entry name" value="IclR_C"/>
    <property type="match status" value="1"/>
</dbReference>
<keyword evidence="7" id="KW-1185">Reference proteome</keyword>
<dbReference type="Pfam" id="PF09339">
    <property type="entry name" value="HTH_IclR"/>
    <property type="match status" value="1"/>
</dbReference>
<dbReference type="RefSeq" id="WP_073080969.1">
    <property type="nucleotide sequence ID" value="NZ_FQXV01000013.1"/>
</dbReference>
<dbReference type="SUPFAM" id="SSF46785">
    <property type="entry name" value="Winged helix' DNA-binding domain"/>
    <property type="match status" value="1"/>
</dbReference>
<dbReference type="EMBL" id="FQXV01000013">
    <property type="protein sequence ID" value="SHI18687.1"/>
    <property type="molecule type" value="Genomic_DNA"/>
</dbReference>
<keyword evidence="3" id="KW-0804">Transcription</keyword>
<dbReference type="SUPFAM" id="SSF55781">
    <property type="entry name" value="GAF domain-like"/>
    <property type="match status" value="1"/>
</dbReference>
<evidence type="ECO:0000313" key="6">
    <source>
        <dbReference type="EMBL" id="SHI18687.1"/>
    </source>
</evidence>
<evidence type="ECO:0000259" key="5">
    <source>
        <dbReference type="PROSITE" id="PS51078"/>
    </source>
</evidence>
<sequence>MYDKTLRILEYVSGNQENSTIQAISRQTGISKSTVHRIIKTLVDDQVVIPRPKSGYNLTPKLFAIGLNGLKQKNVMDLAVPILRNISQSTKETVSFYVLSGTERICVYHVEGEYPYSRTKIGDRGPLLKGSVGMVMAAFMDRTELSGIADLYMKEGTLTPEQIQSAMERLTLVKEQGYAVSMGARHPGTASLAVPIFDISGYVTAALSIATNIDRMTPEVIKYYSQILSDVAKQICM</sequence>
<dbReference type="GO" id="GO:0003677">
    <property type="term" value="F:DNA binding"/>
    <property type="evidence" value="ECO:0007669"/>
    <property type="project" value="UniProtKB-KW"/>
</dbReference>
<evidence type="ECO:0000256" key="3">
    <source>
        <dbReference type="ARBA" id="ARBA00023163"/>
    </source>
</evidence>
<dbReference type="Proteomes" id="UP000183995">
    <property type="component" value="Unassembled WGS sequence"/>
</dbReference>
<evidence type="ECO:0000256" key="1">
    <source>
        <dbReference type="ARBA" id="ARBA00023015"/>
    </source>
</evidence>
<dbReference type="InterPro" id="IPR029016">
    <property type="entry name" value="GAF-like_dom_sf"/>
</dbReference>
<evidence type="ECO:0000313" key="7">
    <source>
        <dbReference type="Proteomes" id="UP000183995"/>
    </source>
</evidence>
<evidence type="ECO:0000259" key="4">
    <source>
        <dbReference type="PROSITE" id="PS51077"/>
    </source>
</evidence>